<dbReference type="EMBL" id="JAAOYO010000002">
    <property type="protein sequence ID" value="NII40980.1"/>
    <property type="molecule type" value="Genomic_DNA"/>
</dbReference>
<dbReference type="Proteomes" id="UP001318300">
    <property type="component" value="Unassembled WGS sequence"/>
</dbReference>
<dbReference type="PANTHER" id="PTHR43133">
    <property type="entry name" value="RNA POLYMERASE ECF-TYPE SIGMA FACTO"/>
    <property type="match status" value="1"/>
</dbReference>
<dbReference type="SUPFAM" id="SSF88946">
    <property type="entry name" value="Sigma2 domain of RNA polymerase sigma factors"/>
    <property type="match status" value="1"/>
</dbReference>
<dbReference type="NCBIfam" id="TIGR02937">
    <property type="entry name" value="sigma70-ECF"/>
    <property type="match status" value="1"/>
</dbReference>
<comment type="caution">
    <text evidence="8">The sequence shown here is derived from an EMBL/GenBank/DDBJ whole genome shotgun (WGS) entry which is preliminary data.</text>
</comment>
<dbReference type="CDD" id="cd06171">
    <property type="entry name" value="Sigma70_r4"/>
    <property type="match status" value="1"/>
</dbReference>
<keyword evidence="9" id="KW-1185">Reference proteome</keyword>
<organism evidence="8 9">
    <name type="scientific">Curtobacterium salicis</name>
    <dbReference type="NCBI Taxonomy" id="1779862"/>
    <lineage>
        <taxon>Bacteria</taxon>
        <taxon>Bacillati</taxon>
        <taxon>Actinomycetota</taxon>
        <taxon>Actinomycetes</taxon>
        <taxon>Micrococcales</taxon>
        <taxon>Microbacteriaceae</taxon>
        <taxon>Curtobacterium</taxon>
    </lineage>
</organism>
<dbReference type="InterPro" id="IPR013324">
    <property type="entry name" value="RNA_pol_sigma_r3/r4-like"/>
</dbReference>
<feature type="domain" description="RNA polymerase sigma factor 70 region 4 type 2" evidence="7">
    <location>
        <begin position="122"/>
        <end position="170"/>
    </location>
</feature>
<reference evidence="8 9" key="1">
    <citation type="submission" date="2020-03" db="EMBL/GenBank/DDBJ databases">
        <title>Above-ground endophytic microbial communities from plants in different locations in the United States.</title>
        <authorList>
            <person name="Frank C."/>
        </authorList>
    </citation>
    <scope>NUCLEOTIDE SEQUENCE [LARGE SCALE GENOMIC DNA]</scope>
    <source>
        <strain evidence="8 9">WW7</strain>
    </source>
</reference>
<name>A0ABX0T664_9MICO</name>
<evidence type="ECO:0000256" key="1">
    <source>
        <dbReference type="ARBA" id="ARBA00010641"/>
    </source>
</evidence>
<dbReference type="Gene3D" id="1.10.10.10">
    <property type="entry name" value="Winged helix-like DNA-binding domain superfamily/Winged helix DNA-binding domain"/>
    <property type="match status" value="1"/>
</dbReference>
<dbReference type="InterPro" id="IPR039425">
    <property type="entry name" value="RNA_pol_sigma-70-like"/>
</dbReference>
<dbReference type="InterPro" id="IPR013325">
    <property type="entry name" value="RNA_pol_sigma_r2"/>
</dbReference>
<keyword evidence="4" id="KW-0804">Transcription</keyword>
<gene>
    <name evidence="8" type="ORF">E9228_001616</name>
</gene>
<dbReference type="SUPFAM" id="SSF88659">
    <property type="entry name" value="Sigma3 and sigma4 domains of RNA polymerase sigma factors"/>
    <property type="match status" value="1"/>
</dbReference>
<dbReference type="InterPro" id="IPR014284">
    <property type="entry name" value="RNA_pol_sigma-70_dom"/>
</dbReference>
<evidence type="ECO:0000256" key="4">
    <source>
        <dbReference type="ARBA" id="ARBA00023163"/>
    </source>
</evidence>
<accession>A0ABX0T664</accession>
<proteinExistence type="inferred from homology"/>
<evidence type="ECO:0000259" key="6">
    <source>
        <dbReference type="Pfam" id="PF04542"/>
    </source>
</evidence>
<protein>
    <submittedName>
        <fullName evidence="8">RNA polymerase sigma-70 factor (ECF subfamily)</fullName>
    </submittedName>
</protein>
<evidence type="ECO:0000256" key="2">
    <source>
        <dbReference type="ARBA" id="ARBA00023015"/>
    </source>
</evidence>
<dbReference type="Pfam" id="PF04542">
    <property type="entry name" value="Sigma70_r2"/>
    <property type="match status" value="1"/>
</dbReference>
<dbReference type="PANTHER" id="PTHR43133:SF25">
    <property type="entry name" value="RNA POLYMERASE SIGMA FACTOR RFAY-RELATED"/>
    <property type="match status" value="1"/>
</dbReference>
<evidence type="ECO:0000313" key="8">
    <source>
        <dbReference type="EMBL" id="NII40980.1"/>
    </source>
</evidence>
<evidence type="ECO:0000259" key="7">
    <source>
        <dbReference type="Pfam" id="PF08281"/>
    </source>
</evidence>
<dbReference type="RefSeq" id="WP_166780032.1">
    <property type="nucleotide sequence ID" value="NZ_JAAOYO010000002.1"/>
</dbReference>
<evidence type="ECO:0000256" key="5">
    <source>
        <dbReference type="SAM" id="MobiDB-lite"/>
    </source>
</evidence>
<dbReference type="Pfam" id="PF08281">
    <property type="entry name" value="Sigma70_r4_2"/>
    <property type="match status" value="1"/>
</dbReference>
<feature type="region of interest" description="Disordered" evidence="5">
    <location>
        <begin position="173"/>
        <end position="205"/>
    </location>
</feature>
<keyword evidence="3" id="KW-0731">Sigma factor</keyword>
<feature type="compositionally biased region" description="Low complexity" evidence="5">
    <location>
        <begin position="188"/>
        <end position="205"/>
    </location>
</feature>
<dbReference type="InterPro" id="IPR013249">
    <property type="entry name" value="RNA_pol_sigma70_r4_t2"/>
</dbReference>
<dbReference type="InterPro" id="IPR036388">
    <property type="entry name" value="WH-like_DNA-bd_sf"/>
</dbReference>
<dbReference type="InterPro" id="IPR007627">
    <property type="entry name" value="RNA_pol_sigma70_r2"/>
</dbReference>
<evidence type="ECO:0000313" key="9">
    <source>
        <dbReference type="Proteomes" id="UP001318300"/>
    </source>
</evidence>
<feature type="domain" description="RNA polymerase sigma-70 region 2" evidence="6">
    <location>
        <begin position="27"/>
        <end position="93"/>
    </location>
</feature>
<keyword evidence="2" id="KW-0805">Transcription regulation</keyword>
<dbReference type="Gene3D" id="1.10.1740.10">
    <property type="match status" value="1"/>
</dbReference>
<comment type="similarity">
    <text evidence="1">Belongs to the sigma-70 factor family. ECF subfamily.</text>
</comment>
<sequence length="205" mass="22060">MRTGSGDDAEDWAAAGRGDGEAYGRVFDRHRDRVHRHALRLVPPEVDVDDVVAVVFLEAWRRRRSARLVEGDLLPWLLVTATNVARNATRATMRHRRLLATLPPAEHAPDPADRHDDGAAVAAFRRLSPADQQVLALCVVAGHREAEAAEVLGVPIGTVKSRLSRARKRLGAQFAEQTAGPPAPPTAPTTTAPTMTAPTTTGGAR</sequence>
<evidence type="ECO:0000256" key="3">
    <source>
        <dbReference type="ARBA" id="ARBA00023082"/>
    </source>
</evidence>